<accession>A0A930UEE3</accession>
<dbReference type="PANTHER" id="PTHR30160">
    <property type="entry name" value="TETRAACYLDISACCHARIDE 4'-KINASE-RELATED"/>
    <property type="match status" value="1"/>
</dbReference>
<dbReference type="GO" id="GO:0008713">
    <property type="term" value="F:ADP-heptose-lipopolysaccharide heptosyltransferase activity"/>
    <property type="evidence" value="ECO:0007669"/>
    <property type="project" value="TreeGrafter"/>
</dbReference>
<dbReference type="AlphaFoldDB" id="A0A930UEE3"/>
<dbReference type="PANTHER" id="PTHR30160:SF7">
    <property type="entry name" value="ADP-HEPTOSE--LPS HEPTOSYLTRANSFERASE 2"/>
    <property type="match status" value="1"/>
</dbReference>
<gene>
    <name evidence="3" type="ORF">IR213_09860</name>
</gene>
<dbReference type="GO" id="GO:0005829">
    <property type="term" value="C:cytosol"/>
    <property type="evidence" value="ECO:0007669"/>
    <property type="project" value="TreeGrafter"/>
</dbReference>
<evidence type="ECO:0000256" key="1">
    <source>
        <dbReference type="ARBA" id="ARBA00022676"/>
    </source>
</evidence>
<dbReference type="Proteomes" id="UP000646211">
    <property type="component" value="Unassembled WGS sequence"/>
</dbReference>
<name>A0A930UEE3_9FLAO</name>
<dbReference type="InterPro" id="IPR002201">
    <property type="entry name" value="Glyco_trans_9"/>
</dbReference>
<dbReference type="GO" id="GO:0009244">
    <property type="term" value="P:lipopolysaccharide core region biosynthetic process"/>
    <property type="evidence" value="ECO:0007669"/>
    <property type="project" value="TreeGrafter"/>
</dbReference>
<dbReference type="InterPro" id="IPR051199">
    <property type="entry name" value="LPS_LOS_Heptosyltrfase"/>
</dbReference>
<dbReference type="CDD" id="cd03789">
    <property type="entry name" value="GT9_LPS_heptosyltransferase"/>
    <property type="match status" value="1"/>
</dbReference>
<evidence type="ECO:0000256" key="2">
    <source>
        <dbReference type="ARBA" id="ARBA00022679"/>
    </source>
</evidence>
<keyword evidence="2" id="KW-0808">Transferase</keyword>
<dbReference type="Pfam" id="PF01075">
    <property type="entry name" value="Glyco_transf_9"/>
    <property type="match status" value="1"/>
</dbReference>
<keyword evidence="1" id="KW-0328">Glycosyltransferase</keyword>
<evidence type="ECO:0000313" key="3">
    <source>
        <dbReference type="EMBL" id="MBF2708895.1"/>
    </source>
</evidence>
<comment type="caution">
    <text evidence="3">The sequence shown here is derived from an EMBL/GenBank/DDBJ whole genome shotgun (WGS) entry which is preliminary data.</text>
</comment>
<evidence type="ECO:0000313" key="4">
    <source>
        <dbReference type="Proteomes" id="UP000646211"/>
    </source>
</evidence>
<dbReference type="EMBL" id="JADHEC010000020">
    <property type="protein sequence ID" value="MBF2708895.1"/>
    <property type="molecule type" value="Genomic_DNA"/>
</dbReference>
<dbReference type="RefSeq" id="WP_194312151.1">
    <property type="nucleotide sequence ID" value="NZ_JADHEC010000020.1"/>
</dbReference>
<dbReference type="Gene3D" id="3.40.50.2000">
    <property type="entry name" value="Glycogen Phosphorylase B"/>
    <property type="match status" value="2"/>
</dbReference>
<sequence>MRFLVIQQKRVGDVLISTIICNNLKKKYPNSTIDFMCYTNSVDVLVGNPNIDNIIVLSHKVRKSYFSLFKFIFEIKAKKYDVIIDAYNKLETNLITLFTGVNIKIAYHKWHTSIFYTHNLKRFDNSKNTKYGLAIENRLLLLDPFDFDKNEIDPYPKLFISPEENNKIISLLEQYNINKSSKIIMISLLGSEQNKTYPLEYMAKVVEYIANNKDVTMLFNYFEDQIEDAKKIYNLCSKETQEKIRFDLLGSNLRSFVAIMNQCDVIVGNDGGAINMAKALNKPAFTIFSPFVEKKIWATFEDGLRNISVHLNDYKPELLSSLHHDEIKKNYNTFYQEFTPELFKDKIDYFLKSNLKAPELYQQNEVKVI</sequence>
<keyword evidence="4" id="KW-1185">Reference proteome</keyword>
<protein>
    <submittedName>
        <fullName evidence="3">Glycosyltransferase family 9 protein</fullName>
    </submittedName>
</protein>
<reference evidence="3" key="1">
    <citation type="submission" date="2020-11" db="EMBL/GenBank/DDBJ databases">
        <title>Genome of Flavobacterium soyangense.</title>
        <authorList>
            <person name="Liu Q."/>
            <person name="Xin Y.-H."/>
        </authorList>
    </citation>
    <scope>NUCLEOTIDE SEQUENCE</scope>
    <source>
        <strain evidence="3">CGMCC 1.13493</strain>
    </source>
</reference>
<dbReference type="SUPFAM" id="SSF53756">
    <property type="entry name" value="UDP-Glycosyltransferase/glycogen phosphorylase"/>
    <property type="match status" value="1"/>
</dbReference>
<proteinExistence type="predicted"/>
<organism evidence="3 4">
    <name type="scientific">Flavobacterium soyangense</name>
    <dbReference type="NCBI Taxonomy" id="2023265"/>
    <lineage>
        <taxon>Bacteria</taxon>
        <taxon>Pseudomonadati</taxon>
        <taxon>Bacteroidota</taxon>
        <taxon>Flavobacteriia</taxon>
        <taxon>Flavobacteriales</taxon>
        <taxon>Flavobacteriaceae</taxon>
        <taxon>Flavobacterium</taxon>
    </lineage>
</organism>